<keyword evidence="7" id="KW-1133">Transmembrane helix</keyword>
<organism evidence="13 14">
    <name type="scientific">Corchorus capsularis</name>
    <name type="common">Jute</name>
    <dbReference type="NCBI Taxonomy" id="210143"/>
    <lineage>
        <taxon>Eukaryota</taxon>
        <taxon>Viridiplantae</taxon>
        <taxon>Streptophyta</taxon>
        <taxon>Embryophyta</taxon>
        <taxon>Tracheophyta</taxon>
        <taxon>Spermatophyta</taxon>
        <taxon>Magnoliopsida</taxon>
        <taxon>eudicotyledons</taxon>
        <taxon>Gunneridae</taxon>
        <taxon>Pentapetalae</taxon>
        <taxon>rosids</taxon>
        <taxon>malvids</taxon>
        <taxon>Malvales</taxon>
        <taxon>Malvaceae</taxon>
        <taxon>Grewioideae</taxon>
        <taxon>Apeibeae</taxon>
        <taxon>Corchorus</taxon>
    </lineage>
</organism>
<dbReference type="InterPro" id="IPR036396">
    <property type="entry name" value="Cyt_P450_sf"/>
</dbReference>
<keyword evidence="6 12" id="KW-0479">Metal-binding</keyword>
<dbReference type="EMBL" id="AWWV01008072">
    <property type="protein sequence ID" value="OMO93582.1"/>
    <property type="molecule type" value="Genomic_DNA"/>
</dbReference>
<keyword evidence="5" id="KW-0812">Transmembrane</keyword>
<feature type="binding site" description="axial binding residue" evidence="12">
    <location>
        <position position="476"/>
    </location>
    <ligand>
        <name>heme</name>
        <dbReference type="ChEBI" id="CHEBI:30413"/>
    </ligand>
    <ligandPart>
        <name>Fe</name>
        <dbReference type="ChEBI" id="CHEBI:18248"/>
    </ligandPart>
</feature>
<dbReference type="FunFam" id="1.10.630.10:FF:000029">
    <property type="entry name" value="Cytochrome P450 734A1"/>
    <property type="match status" value="3"/>
</dbReference>
<sequence>MNSMASNLTVLLTGSLCLYLLISLITNFLQKYWFTPLRIQRVMNLQGIKGPSYKFIHGNNKETLKMMKEAESKPIATLSHDILPRVQPHIYSGLKSYGKCYLSWRGTIPELYITEPELVKELLKSNDGSGAFPKRTSRERKKIEEDFVFKLIGDGLVTAEGQKWAKQRKLANYAFHGESLKNMTPAMIASVETMLERWKQFEGKEIEVFQEFRLLTSEVISRTAFGSSYLEGEKIFDMLRKLAVLVNKSFFKTKLPPLISKFWKTADSIEADKLVKGIHNLVMKMVKKREEKVISGEANTFGTDFLGLLLKSFHDPDKNNRLSVQDLVDECKTFYLAGQETVNSALGWTVLLLAIHPEWQEKARKEVIEVFGNQNPHSEGIGKLKIMTMIIYETLRLYTPATNVVRRVENEVQIGKLILPADLHLIIQIRALHHDPDTWGDDVHLFKPERFAEGIAKATNFNAGTYLPFGLGPRSCVGMSFALTEIKTALSMILQRYTISLSPTYSHAPWLLVTLMPQHGIQVMLHPLLGHFLVHTTIRKPPHSNKTKVHPHIYSRIKSYGKCHLSWRGSTPELYIIEPEIVKELLKSNDGSGVFPKRTSRERKIKNEEDFVLKLLGDGLVTSQGEKWARQRKLANYAFHGESLKRMTPAVIASVETMLKRWRQFEGKEIEVFQEFRLLTSEVISRTAFGSSYLDGEKIFDMLKRLSALAGRNFFKTKLPPVISKFWKTADSIESNKLVKGIHDSIMEMVKKREEKVFSGEANNFGTDFLGLLVSSFHDPDKNNRLSVQDLVDECKTFYLGGQETVNNTLAWTVLLLAIHTEWQEKARKEVFEVFGNQNPHSEGIGKLKIMTMIINETLRLYPTANNIVRKVEDEAQLGKLILPADLYLIIPILALHHDPETWGDDVHHFKPERFAEGIAKATKFNAASYIPFGLGPRSCVGMSFAMTEIKTALSMILQRYSISLSLTYSHAPSVIVSLQPQHGIQKYWFTPLRIQRVMNLQGIKGPSYKFMHGNNKETLKMIKEAQSKPMATMSHDILPRVHPHIYSWLNLYGKCYLSWKGSMPELYITEPELVKELLKSNDGSGAFPKFTSRERKNNEEDIGLKLVGDSILTSQGQKWAKLRKLANYAFHGESLKSMTPAMIASVETMIEKWKQFEGKEIEVYQEFRLLTSEVISRTAFGSSYLEGEKIFDMLGKLAVLAKRNIFKTKLPPVISKFWKTGDTIESDKLVKGIHDSVMKMVKKREEKVFSGEANSFGTDFLGLLLKSFHDPDKNNRLSVQDLVDECKTFYLAGQDTVNSALAWTVLLLAIHTEWQEKARKEVIEVFGNQNPHSEGIGKLKIMTMIIYETLRLYTPVTTIARRVENEVQLGKLTLPADISLFVQITALHHDPKTWGDDVHVFKPERFAEGIAKATKFNAATYLPFGLGPRSCVGMSFAMTEIKIALSMILQRYTISLSPTYRHAPSLLVALQPQHGIQVTLHSLYN</sequence>
<reference evidence="13 14" key="1">
    <citation type="submission" date="2013-09" db="EMBL/GenBank/DDBJ databases">
        <title>Corchorus capsularis genome sequencing.</title>
        <authorList>
            <person name="Alam M."/>
            <person name="Haque M.S."/>
            <person name="Islam M.S."/>
            <person name="Emdad E.M."/>
            <person name="Islam M.M."/>
            <person name="Ahmed B."/>
            <person name="Halim A."/>
            <person name="Hossen Q.M.M."/>
            <person name="Hossain M.Z."/>
            <person name="Ahmed R."/>
            <person name="Khan M.M."/>
            <person name="Islam R."/>
            <person name="Rashid M.M."/>
            <person name="Khan S.A."/>
            <person name="Rahman M.S."/>
            <person name="Alam M."/>
        </authorList>
    </citation>
    <scope>NUCLEOTIDE SEQUENCE [LARGE SCALE GENOMIC DNA]</scope>
    <source>
        <strain evidence="14">cv. CVL-1</strain>
        <tissue evidence="13">Whole seedling</tissue>
    </source>
</reference>
<dbReference type="Proteomes" id="UP000188268">
    <property type="component" value="Unassembled WGS sequence"/>
</dbReference>
<dbReference type="PANTHER" id="PTHR24282:SF154">
    <property type="entry name" value="CYTOCHROME P450 CYP749A22-LIKE"/>
    <property type="match status" value="1"/>
</dbReference>
<comment type="cofactor">
    <cofactor evidence="1 12">
        <name>heme</name>
        <dbReference type="ChEBI" id="CHEBI:30413"/>
    </cofactor>
</comment>
<dbReference type="Gene3D" id="1.10.630.10">
    <property type="entry name" value="Cytochrome P450"/>
    <property type="match status" value="3"/>
</dbReference>
<evidence type="ECO:0000313" key="14">
    <source>
        <dbReference type="Proteomes" id="UP000188268"/>
    </source>
</evidence>
<evidence type="ECO:0000256" key="11">
    <source>
        <dbReference type="ARBA" id="ARBA00023136"/>
    </source>
</evidence>
<dbReference type="Pfam" id="PF00067">
    <property type="entry name" value="p450"/>
    <property type="match status" value="3"/>
</dbReference>
<dbReference type="STRING" id="210143.A0A1R3JFH3"/>
<dbReference type="GO" id="GO:0005506">
    <property type="term" value="F:iron ion binding"/>
    <property type="evidence" value="ECO:0007669"/>
    <property type="project" value="InterPro"/>
</dbReference>
<keyword evidence="8" id="KW-0560">Oxidoreductase</keyword>
<dbReference type="PRINTS" id="PR00463">
    <property type="entry name" value="EP450I"/>
</dbReference>
<dbReference type="GO" id="GO:0016020">
    <property type="term" value="C:membrane"/>
    <property type="evidence" value="ECO:0007669"/>
    <property type="project" value="UniProtKB-SubCell"/>
</dbReference>
<dbReference type="InterPro" id="IPR018247">
    <property type="entry name" value="EF_Hand_1_Ca_BS"/>
</dbReference>
<dbReference type="PROSITE" id="PS00086">
    <property type="entry name" value="CYTOCHROME_P450"/>
    <property type="match status" value="3"/>
</dbReference>
<proteinExistence type="inferred from homology"/>
<gene>
    <name evidence="13" type="ORF">CCACVL1_06438</name>
</gene>
<comment type="subcellular location">
    <subcellularLocation>
        <location evidence="2">Membrane</location>
        <topology evidence="2">Single-pass membrane protein</topology>
    </subcellularLocation>
</comment>
<dbReference type="PRINTS" id="PR00385">
    <property type="entry name" value="P450"/>
</dbReference>
<dbReference type="GO" id="GO:0020037">
    <property type="term" value="F:heme binding"/>
    <property type="evidence" value="ECO:0007669"/>
    <property type="project" value="InterPro"/>
</dbReference>
<dbReference type="Gramene" id="OMO93582">
    <property type="protein sequence ID" value="OMO93582"/>
    <property type="gene ID" value="CCACVL1_06438"/>
</dbReference>
<dbReference type="OrthoDB" id="1470350at2759"/>
<protein>
    <submittedName>
        <fullName evidence="13">Cytochrome P450</fullName>
    </submittedName>
</protein>
<evidence type="ECO:0000256" key="8">
    <source>
        <dbReference type="ARBA" id="ARBA00023002"/>
    </source>
</evidence>
<dbReference type="InterPro" id="IPR002401">
    <property type="entry name" value="Cyt_P450_E_grp-I"/>
</dbReference>
<dbReference type="OMA" id="HSEGIGK"/>
<keyword evidence="11" id="KW-0472">Membrane</keyword>
<comment type="caution">
    <text evidence="13">The sequence shown here is derived from an EMBL/GenBank/DDBJ whole genome shotgun (WGS) entry which is preliminary data.</text>
</comment>
<dbReference type="InterPro" id="IPR001128">
    <property type="entry name" value="Cyt_P450"/>
</dbReference>
<evidence type="ECO:0000256" key="2">
    <source>
        <dbReference type="ARBA" id="ARBA00004167"/>
    </source>
</evidence>
<evidence type="ECO:0000256" key="10">
    <source>
        <dbReference type="ARBA" id="ARBA00023033"/>
    </source>
</evidence>
<keyword evidence="14" id="KW-1185">Reference proteome</keyword>
<evidence type="ECO:0000256" key="9">
    <source>
        <dbReference type="ARBA" id="ARBA00023004"/>
    </source>
</evidence>
<dbReference type="GO" id="GO:0016705">
    <property type="term" value="F:oxidoreductase activity, acting on paired donors, with incorporation or reduction of molecular oxygen"/>
    <property type="evidence" value="ECO:0007669"/>
    <property type="project" value="InterPro"/>
</dbReference>
<dbReference type="PROSITE" id="PS00018">
    <property type="entry name" value="EF_HAND_1"/>
    <property type="match status" value="3"/>
</dbReference>
<dbReference type="PANTHER" id="PTHR24282">
    <property type="entry name" value="CYTOCHROME P450 FAMILY MEMBER"/>
    <property type="match status" value="1"/>
</dbReference>
<evidence type="ECO:0000256" key="12">
    <source>
        <dbReference type="PIRSR" id="PIRSR602401-1"/>
    </source>
</evidence>
<dbReference type="GO" id="GO:0004497">
    <property type="term" value="F:monooxygenase activity"/>
    <property type="evidence" value="ECO:0007669"/>
    <property type="project" value="UniProtKB-KW"/>
</dbReference>
<dbReference type="SUPFAM" id="SSF48264">
    <property type="entry name" value="Cytochrome P450"/>
    <property type="match status" value="3"/>
</dbReference>
<evidence type="ECO:0000256" key="1">
    <source>
        <dbReference type="ARBA" id="ARBA00001971"/>
    </source>
</evidence>
<name>A0A1R3JFH3_COCAP</name>
<evidence type="ECO:0000256" key="6">
    <source>
        <dbReference type="ARBA" id="ARBA00022723"/>
    </source>
</evidence>
<keyword evidence="9 12" id="KW-0408">Iron</keyword>
<comment type="similarity">
    <text evidence="3">Belongs to the cytochrome P450 family.</text>
</comment>
<evidence type="ECO:0000256" key="4">
    <source>
        <dbReference type="ARBA" id="ARBA00022617"/>
    </source>
</evidence>
<evidence type="ECO:0000256" key="3">
    <source>
        <dbReference type="ARBA" id="ARBA00010617"/>
    </source>
</evidence>
<keyword evidence="4 12" id="KW-0349">Heme</keyword>
<dbReference type="InterPro" id="IPR017972">
    <property type="entry name" value="Cyt_P450_CS"/>
</dbReference>
<dbReference type="InterPro" id="IPR050665">
    <property type="entry name" value="Cytochrome_P450_Monooxygen"/>
</dbReference>
<evidence type="ECO:0000313" key="13">
    <source>
        <dbReference type="EMBL" id="OMO93582.1"/>
    </source>
</evidence>
<evidence type="ECO:0000256" key="7">
    <source>
        <dbReference type="ARBA" id="ARBA00022989"/>
    </source>
</evidence>
<accession>A0A1R3JFH3</accession>
<keyword evidence="10" id="KW-0503">Monooxygenase</keyword>
<evidence type="ECO:0000256" key="5">
    <source>
        <dbReference type="ARBA" id="ARBA00022692"/>
    </source>
</evidence>